<reference evidence="20" key="1">
    <citation type="submission" date="2022-02" db="EMBL/GenBank/DDBJ databases">
        <title>Qipengyuania spongiae sp. nov., isolated from marine sponge.</title>
        <authorList>
            <person name="Li Z."/>
            <person name="Zhang M."/>
        </authorList>
    </citation>
    <scope>NUCLEOTIDE SEQUENCE</scope>
    <source>
        <strain evidence="20">PHS-Z21</strain>
    </source>
</reference>
<keyword evidence="9 16" id="KW-1133">Transmembrane helix</keyword>
<feature type="transmembrane region" description="Helical" evidence="16">
    <location>
        <begin position="139"/>
        <end position="158"/>
    </location>
</feature>
<dbReference type="EMBL" id="CP092471">
    <property type="protein sequence ID" value="UVI38946.1"/>
    <property type="molecule type" value="Genomic_DNA"/>
</dbReference>
<keyword evidence="5" id="KW-0679">Respiratory chain</keyword>
<keyword evidence="21" id="KW-1185">Reference proteome</keyword>
<keyword evidence="6 14" id="KW-0812">Transmembrane</keyword>
<feature type="transmembrane region" description="Helical" evidence="16">
    <location>
        <begin position="666"/>
        <end position="685"/>
    </location>
</feature>
<evidence type="ECO:0000256" key="8">
    <source>
        <dbReference type="ARBA" id="ARBA00022982"/>
    </source>
</evidence>
<evidence type="ECO:0000256" key="7">
    <source>
        <dbReference type="ARBA" id="ARBA00022967"/>
    </source>
</evidence>
<dbReference type="PANTHER" id="PTHR42829:SF2">
    <property type="entry name" value="NADH-UBIQUINONE OXIDOREDUCTASE CHAIN 5"/>
    <property type="match status" value="1"/>
</dbReference>
<evidence type="ECO:0000256" key="9">
    <source>
        <dbReference type="ARBA" id="ARBA00022989"/>
    </source>
</evidence>
<dbReference type="Gene3D" id="1.20.5.2700">
    <property type="match status" value="1"/>
</dbReference>
<feature type="transmembrane region" description="Helical" evidence="16">
    <location>
        <begin position="116"/>
        <end position="133"/>
    </location>
</feature>
<feature type="transmembrane region" description="Helical" evidence="16">
    <location>
        <begin position="37"/>
        <end position="64"/>
    </location>
</feature>
<evidence type="ECO:0000256" key="2">
    <source>
        <dbReference type="ARBA" id="ARBA00012944"/>
    </source>
</evidence>
<dbReference type="Proteomes" id="UP001065265">
    <property type="component" value="Chromosome"/>
</dbReference>
<keyword evidence="12 16" id="KW-0472">Membrane</keyword>
<evidence type="ECO:0000313" key="20">
    <source>
        <dbReference type="EMBL" id="UVI38946.1"/>
    </source>
</evidence>
<proteinExistence type="predicted"/>
<dbReference type="EC" id="7.1.1.2" evidence="2"/>
<feature type="region of interest" description="Disordered" evidence="15">
    <location>
        <begin position="467"/>
        <end position="505"/>
    </location>
</feature>
<dbReference type="PANTHER" id="PTHR42829">
    <property type="entry name" value="NADH-UBIQUINONE OXIDOREDUCTASE CHAIN 5"/>
    <property type="match status" value="1"/>
</dbReference>
<evidence type="ECO:0000256" key="14">
    <source>
        <dbReference type="RuleBase" id="RU000320"/>
    </source>
</evidence>
<dbReference type="InterPro" id="IPR003945">
    <property type="entry name" value="NU5C-like"/>
</dbReference>
<feature type="transmembrane region" description="Helical" evidence="16">
    <location>
        <begin position="284"/>
        <end position="302"/>
    </location>
</feature>
<feature type="transmembrane region" description="Helical" evidence="16">
    <location>
        <begin position="217"/>
        <end position="235"/>
    </location>
</feature>
<dbReference type="NCBIfam" id="NF005141">
    <property type="entry name" value="PRK06590.1"/>
    <property type="match status" value="1"/>
</dbReference>
<accession>A0ABY5T120</accession>
<protein>
    <recommendedName>
        <fullName evidence="3">NADH-ubiquinone oxidoreductase chain 5</fullName>
        <ecNumber evidence="2">7.1.1.2</ecNumber>
    </recommendedName>
</protein>
<evidence type="ECO:0000259" key="17">
    <source>
        <dbReference type="Pfam" id="PF00361"/>
    </source>
</evidence>
<comment type="catalytic activity">
    <reaction evidence="13">
        <text>a ubiquinone + NADH + 5 H(+)(in) = a ubiquinol + NAD(+) + 4 H(+)(out)</text>
        <dbReference type="Rhea" id="RHEA:29091"/>
        <dbReference type="Rhea" id="RHEA-COMP:9565"/>
        <dbReference type="Rhea" id="RHEA-COMP:9566"/>
        <dbReference type="ChEBI" id="CHEBI:15378"/>
        <dbReference type="ChEBI" id="CHEBI:16389"/>
        <dbReference type="ChEBI" id="CHEBI:17976"/>
        <dbReference type="ChEBI" id="CHEBI:57540"/>
        <dbReference type="ChEBI" id="CHEBI:57945"/>
        <dbReference type="EC" id="7.1.1.2"/>
    </reaction>
</comment>
<feature type="transmembrane region" description="Helical" evidence="16">
    <location>
        <begin position="381"/>
        <end position="401"/>
    </location>
</feature>
<keyword evidence="8" id="KW-0249">Electron transport</keyword>
<feature type="transmembrane region" description="Helical" evidence="16">
    <location>
        <begin position="513"/>
        <end position="533"/>
    </location>
</feature>
<feature type="transmembrane region" description="Helical" evidence="16">
    <location>
        <begin position="428"/>
        <end position="448"/>
    </location>
</feature>
<evidence type="ECO:0000256" key="13">
    <source>
        <dbReference type="ARBA" id="ARBA00049551"/>
    </source>
</evidence>
<evidence type="ECO:0000256" key="12">
    <source>
        <dbReference type="ARBA" id="ARBA00023136"/>
    </source>
</evidence>
<feature type="domain" description="NADH:quinone oxidoreductase/Mrp antiporter transmembrane" evidence="17">
    <location>
        <begin position="133"/>
        <end position="433"/>
    </location>
</feature>
<dbReference type="Pfam" id="PF00662">
    <property type="entry name" value="Proton_antipo_N"/>
    <property type="match status" value="1"/>
</dbReference>
<organism evidence="20 21">
    <name type="scientific">Qipengyuania spongiae</name>
    <dbReference type="NCBI Taxonomy" id="2909673"/>
    <lineage>
        <taxon>Bacteria</taxon>
        <taxon>Pseudomonadati</taxon>
        <taxon>Pseudomonadota</taxon>
        <taxon>Alphaproteobacteria</taxon>
        <taxon>Sphingomonadales</taxon>
        <taxon>Erythrobacteraceae</taxon>
        <taxon>Qipengyuania</taxon>
    </lineage>
</organism>
<feature type="domain" description="NADH dehydrogenase subunit 5 C-terminal" evidence="19">
    <location>
        <begin position="509"/>
        <end position="680"/>
    </location>
</feature>
<evidence type="ECO:0000256" key="3">
    <source>
        <dbReference type="ARBA" id="ARBA00021096"/>
    </source>
</evidence>
<evidence type="ECO:0000256" key="4">
    <source>
        <dbReference type="ARBA" id="ARBA00022448"/>
    </source>
</evidence>
<keyword evidence="10" id="KW-0520">NAD</keyword>
<keyword evidence="11" id="KW-0830">Ubiquinone</keyword>
<dbReference type="InterPro" id="IPR001516">
    <property type="entry name" value="Proton_antipo_N"/>
</dbReference>
<feature type="transmembrane region" description="Helical" evidence="16">
    <location>
        <begin position="179"/>
        <end position="197"/>
    </location>
</feature>
<keyword evidence="7" id="KW-1278">Translocase</keyword>
<feature type="transmembrane region" description="Helical" evidence="16">
    <location>
        <begin position="314"/>
        <end position="336"/>
    </location>
</feature>
<evidence type="ECO:0000256" key="15">
    <source>
        <dbReference type="SAM" id="MobiDB-lite"/>
    </source>
</evidence>
<evidence type="ECO:0000256" key="6">
    <source>
        <dbReference type="ARBA" id="ARBA00022692"/>
    </source>
</evidence>
<feature type="transmembrane region" description="Helical" evidence="16">
    <location>
        <begin position="256"/>
        <end position="278"/>
    </location>
</feature>
<dbReference type="InterPro" id="IPR001750">
    <property type="entry name" value="ND/Mrp_TM"/>
</dbReference>
<dbReference type="Pfam" id="PF00361">
    <property type="entry name" value="Proton_antipo_M"/>
    <property type="match status" value="1"/>
</dbReference>
<feature type="domain" description="NADH-Ubiquinone oxidoreductase (complex I) chain 5 N-terminal" evidence="18">
    <location>
        <begin position="67"/>
        <end position="117"/>
    </location>
</feature>
<evidence type="ECO:0000256" key="16">
    <source>
        <dbReference type="SAM" id="Phobius"/>
    </source>
</evidence>
<evidence type="ECO:0000256" key="1">
    <source>
        <dbReference type="ARBA" id="ARBA00004127"/>
    </source>
</evidence>
<evidence type="ECO:0000256" key="11">
    <source>
        <dbReference type="ARBA" id="ARBA00023075"/>
    </source>
</evidence>
<evidence type="ECO:0000313" key="21">
    <source>
        <dbReference type="Proteomes" id="UP001065265"/>
    </source>
</evidence>
<dbReference type="RefSeq" id="WP_265558128.1">
    <property type="nucleotide sequence ID" value="NZ_CP092471.1"/>
</dbReference>
<dbReference type="PRINTS" id="PR01434">
    <property type="entry name" value="NADHDHGNASE5"/>
</dbReference>
<evidence type="ECO:0000259" key="19">
    <source>
        <dbReference type="Pfam" id="PF06455"/>
    </source>
</evidence>
<feature type="transmembrane region" description="Helical" evidence="16">
    <location>
        <begin position="6"/>
        <end position="25"/>
    </location>
</feature>
<dbReference type="InterPro" id="IPR010934">
    <property type="entry name" value="NADH_DH_su5_C"/>
</dbReference>
<name>A0ABY5T120_9SPHN</name>
<dbReference type="Pfam" id="PF06455">
    <property type="entry name" value="NADH5_C"/>
    <property type="match status" value="1"/>
</dbReference>
<dbReference type="InterPro" id="IPR018393">
    <property type="entry name" value="NADHpl_OxRdtase_5_subgr"/>
</dbReference>
<dbReference type="NCBIfam" id="TIGR01974">
    <property type="entry name" value="NDH_I_L"/>
    <property type="match status" value="1"/>
</dbReference>
<evidence type="ECO:0000256" key="5">
    <source>
        <dbReference type="ARBA" id="ARBA00022660"/>
    </source>
</evidence>
<feature type="transmembrane region" description="Helical" evidence="16">
    <location>
        <begin position="563"/>
        <end position="584"/>
    </location>
</feature>
<gene>
    <name evidence="20" type="primary">nuoL</name>
    <name evidence="20" type="ORF">L1F33_11985</name>
</gene>
<feature type="transmembrane region" description="Helical" evidence="16">
    <location>
        <begin position="84"/>
        <end position="104"/>
    </location>
</feature>
<evidence type="ECO:0000259" key="18">
    <source>
        <dbReference type="Pfam" id="PF00662"/>
    </source>
</evidence>
<evidence type="ECO:0000256" key="10">
    <source>
        <dbReference type="ARBA" id="ARBA00023027"/>
    </source>
</evidence>
<dbReference type="PRINTS" id="PR01435">
    <property type="entry name" value="NPOXDRDTASE5"/>
</dbReference>
<keyword evidence="4" id="KW-0813">Transport</keyword>
<comment type="subcellular location">
    <subcellularLocation>
        <location evidence="1">Endomembrane system</location>
        <topology evidence="1">Multi-pass membrane protein</topology>
    </subcellularLocation>
    <subcellularLocation>
        <location evidence="14">Membrane</location>
        <topology evidence="14">Multi-pass membrane protein</topology>
    </subcellularLocation>
</comment>
<sequence>MQSILIIVFLPLLAAIVGGLGNRALGNVVVKSITTGALFISCALSWPIFLGFVAGDATASVVPVLQWVQSGDLSFDWALRVDTLTAIMLVVITTVSALVHLYSWGYMDEDPDQPRFFAYLSLFTFAMLMLVTADNLVQMFFGWEGVGLASYLLIGFWFRKPSANAAAIKAFVVNRVGDLGFMLGIFGTFVVFGTSSIPEILAAAPAMSGASIGFLGYRVQTMDVLCILLFIGAMGKSAQLGLHTWLPDAMEGPTPVSALIHAATMVTAGVFMVCRLSPIFETAPVALGLVTFIGAATCIFAATVGTTQWDIKRVIAYSTCSQLGYMFFAAGVGAYGAAMFHLFTHAFFKALLFLGAGSVIHAMHHEQDMRYYGALRKHIPLTFWAMMAGTLAITGVGIYWLHAGFAGFHSKDAILEVAFARGTETGNFAFWMGTFAALLTSFYSWRLMFLTFWGKPRWGDSEHIQHAVHHGHDAPDEHNPPIQEDAGHDVTHHVPSPEEHDGTAGYHPHESPVAMLIPLGVLSLGAVFAGWVFSHAFLDDPEFWGNSIFYNEALIHEMHGVPLLVKLAATIVMLIGLLFAWLFYIRDTSRPEKAAGQLGPIYRFVYNKWYFDELYNFLFVRPAFWIGRLFWKRGDEGTIDRFGPNGAAWVVQQASALASKVQSGYVYSYALVMLLGLVAAVTWVLF</sequence>